<reference evidence="3" key="1">
    <citation type="submission" date="2022-09" db="EMBL/GenBank/DDBJ databases">
        <title>Intensive care unit water sources are persistently colonized with multi-drug resistant bacteria and are the site of extensive horizontal gene transfer of antibiotic resistance genes.</title>
        <authorList>
            <person name="Diorio-Toth L."/>
        </authorList>
    </citation>
    <scope>NUCLEOTIDE SEQUENCE</scope>
    <source>
        <strain evidence="3">GD03676</strain>
    </source>
</reference>
<sequence length="211" mass="22549">MTMERGRARRFDRQQGQAAVEALLLLPLMAVMVWAVSGIGSLQFAAQQMSQASRKAAMSSALGQPLPSSWSRASSVMTSQAKALRGIAPLRVSALQDEWFGVGLQLLTVKAQTMPTPGSGELAPSITRLTRVAIGAGHAYGDADAQRRIGNAPTAWRQAEKASLAQARRVGVLAQRMDGPWGRSAVSMDWLSAWADLVPSDRLGKRGGVIR</sequence>
<feature type="domain" description="TadE-like" evidence="2">
    <location>
        <begin position="16"/>
        <end position="57"/>
    </location>
</feature>
<evidence type="ECO:0000313" key="4">
    <source>
        <dbReference type="Proteomes" id="UP001161276"/>
    </source>
</evidence>
<evidence type="ECO:0000256" key="1">
    <source>
        <dbReference type="SAM" id="Phobius"/>
    </source>
</evidence>
<keyword evidence="1" id="KW-0472">Membrane</keyword>
<organism evidence="3 4">
    <name type="scientific">Achromobacter marplatensis</name>
    <dbReference type="NCBI Taxonomy" id="470868"/>
    <lineage>
        <taxon>Bacteria</taxon>
        <taxon>Pseudomonadati</taxon>
        <taxon>Pseudomonadota</taxon>
        <taxon>Betaproteobacteria</taxon>
        <taxon>Burkholderiales</taxon>
        <taxon>Alcaligenaceae</taxon>
        <taxon>Achromobacter</taxon>
    </lineage>
</organism>
<dbReference type="InterPro" id="IPR012495">
    <property type="entry name" value="TadE-like_dom"/>
</dbReference>
<protein>
    <submittedName>
        <fullName evidence="3">Pilus assembly protein</fullName>
    </submittedName>
</protein>
<dbReference type="Pfam" id="PF07811">
    <property type="entry name" value="TadE"/>
    <property type="match status" value="1"/>
</dbReference>
<name>A0AA43B4K8_9BURK</name>
<gene>
    <name evidence="3" type="ORF">N5K24_25480</name>
</gene>
<evidence type="ECO:0000313" key="3">
    <source>
        <dbReference type="EMBL" id="MDH2053777.1"/>
    </source>
</evidence>
<dbReference type="RefSeq" id="WP_280029114.1">
    <property type="nucleotide sequence ID" value="NZ_JAOCKG010000015.1"/>
</dbReference>
<proteinExistence type="predicted"/>
<dbReference type="EMBL" id="JAOCKG010000015">
    <property type="protein sequence ID" value="MDH2053777.1"/>
    <property type="molecule type" value="Genomic_DNA"/>
</dbReference>
<keyword evidence="1" id="KW-0812">Transmembrane</keyword>
<comment type="caution">
    <text evidence="3">The sequence shown here is derived from an EMBL/GenBank/DDBJ whole genome shotgun (WGS) entry which is preliminary data.</text>
</comment>
<keyword evidence="1" id="KW-1133">Transmembrane helix</keyword>
<feature type="transmembrane region" description="Helical" evidence="1">
    <location>
        <begin position="20"/>
        <end position="45"/>
    </location>
</feature>
<evidence type="ECO:0000259" key="2">
    <source>
        <dbReference type="Pfam" id="PF07811"/>
    </source>
</evidence>
<dbReference type="Proteomes" id="UP001161276">
    <property type="component" value="Unassembled WGS sequence"/>
</dbReference>
<dbReference type="AlphaFoldDB" id="A0AA43B4K8"/>
<accession>A0AA43B4K8</accession>